<dbReference type="OrthoDB" id="6401214at2"/>
<dbReference type="EMBL" id="JAZDDP010000004">
    <property type="protein sequence ID" value="MEL3920004.1"/>
    <property type="molecule type" value="Genomic_DNA"/>
</dbReference>
<evidence type="ECO:0000256" key="2">
    <source>
        <dbReference type="ARBA" id="ARBA00017823"/>
    </source>
</evidence>
<dbReference type="Pfam" id="PF04316">
    <property type="entry name" value="FlgM"/>
    <property type="match status" value="1"/>
</dbReference>
<organism evidence="11 13">
    <name type="scientific">Aeromonas enteropelogenes</name>
    <name type="common">Aeromonas trota</name>
    <dbReference type="NCBI Taxonomy" id="29489"/>
    <lineage>
        <taxon>Bacteria</taxon>
        <taxon>Pseudomonadati</taxon>
        <taxon>Pseudomonadota</taxon>
        <taxon>Gammaproteobacteria</taxon>
        <taxon>Aeromonadales</taxon>
        <taxon>Aeromonadaceae</taxon>
        <taxon>Aeromonas</taxon>
    </lineage>
</organism>
<dbReference type="GeneID" id="92809537"/>
<dbReference type="SUPFAM" id="SSF101498">
    <property type="entry name" value="Anti-sigma factor FlgM"/>
    <property type="match status" value="1"/>
</dbReference>
<dbReference type="RefSeq" id="WP_026458467.1">
    <property type="nucleotide sequence ID" value="NZ_CDCG01000004.1"/>
</dbReference>
<keyword evidence="4" id="KW-1005">Bacterial flagellum biogenesis</keyword>
<evidence type="ECO:0000313" key="13">
    <source>
        <dbReference type="Proteomes" id="UP000078435"/>
    </source>
</evidence>
<dbReference type="GO" id="GO:0044781">
    <property type="term" value="P:bacterial-type flagellum organization"/>
    <property type="evidence" value="ECO:0007669"/>
    <property type="project" value="UniProtKB-KW"/>
</dbReference>
<dbReference type="Proteomes" id="UP001491613">
    <property type="component" value="Unassembled WGS sequence"/>
</dbReference>
<reference evidence="12 14" key="2">
    <citation type="submission" date="2024-01" db="EMBL/GenBank/DDBJ databases">
        <title>Horizontal gene transfer in Aeromonas trota.</title>
        <authorList>
            <person name="Otero Olarra J.E."/>
            <person name="Perez Valdespino A."/>
        </authorList>
    </citation>
    <scope>NUCLEOTIDE SEQUENCE [LARGE SCALE GENOMIC DNA]</scope>
    <source>
        <strain evidence="12 14">9.1</strain>
    </source>
</reference>
<feature type="domain" description="Anti-sigma-28 factor FlgM C-terminal" evidence="10">
    <location>
        <begin position="36"/>
        <end position="86"/>
    </location>
</feature>
<evidence type="ECO:0000256" key="6">
    <source>
        <dbReference type="ARBA" id="ARBA00023163"/>
    </source>
</evidence>
<dbReference type="InterPro" id="IPR035890">
    <property type="entry name" value="Anti-sigma-28_factor_FlgM_sf"/>
</dbReference>
<comment type="function">
    <text evidence="7">Responsible for the coupling of flagellin expression to flagellar assembly by preventing expression of the flagellin genes when a component of the middle class of proteins is defective. It negatively regulates flagellar genes by inhibiting the activity of FliA by directly binding to FliA.</text>
</comment>
<dbReference type="InterPro" id="IPR031316">
    <property type="entry name" value="FlgM_C"/>
</dbReference>
<evidence type="ECO:0000313" key="12">
    <source>
        <dbReference type="EMBL" id="MEL3920004.1"/>
    </source>
</evidence>
<proteinExistence type="inferred from homology"/>
<dbReference type="NCBIfam" id="TIGR03824">
    <property type="entry name" value="FlgM_jcvi"/>
    <property type="match status" value="1"/>
</dbReference>
<evidence type="ECO:0000256" key="3">
    <source>
        <dbReference type="ARBA" id="ARBA00022491"/>
    </source>
</evidence>
<dbReference type="GO" id="GO:0045892">
    <property type="term" value="P:negative regulation of DNA-templated transcription"/>
    <property type="evidence" value="ECO:0007669"/>
    <property type="project" value="InterPro"/>
</dbReference>
<evidence type="ECO:0000313" key="14">
    <source>
        <dbReference type="Proteomes" id="UP001491613"/>
    </source>
</evidence>
<evidence type="ECO:0000256" key="1">
    <source>
        <dbReference type="ARBA" id="ARBA00005322"/>
    </source>
</evidence>
<evidence type="ECO:0000256" key="9">
    <source>
        <dbReference type="SAM" id="MobiDB-lite"/>
    </source>
</evidence>
<dbReference type="AlphaFoldDB" id="A0A175VGE2"/>
<evidence type="ECO:0000259" key="10">
    <source>
        <dbReference type="Pfam" id="PF04316"/>
    </source>
</evidence>
<keyword evidence="11" id="KW-0282">Flagellum</keyword>
<sequence>MKITRTDPLYSQPQAARKQEAPATQAPASQPRSDAKISATAQSVTQASALLSTTSDVDMDKVNQIRQAISEGRLELDMDALSQAIVDMHRR</sequence>
<name>A0A175VGE2_AEREN</name>
<comment type="similarity">
    <text evidence="1">Belongs to the FlgM family.</text>
</comment>
<dbReference type="InterPro" id="IPR007412">
    <property type="entry name" value="FlgM"/>
</dbReference>
<evidence type="ECO:0000256" key="5">
    <source>
        <dbReference type="ARBA" id="ARBA00023015"/>
    </source>
</evidence>
<feature type="region of interest" description="Disordered" evidence="9">
    <location>
        <begin position="1"/>
        <end position="41"/>
    </location>
</feature>
<evidence type="ECO:0000256" key="4">
    <source>
        <dbReference type="ARBA" id="ARBA00022795"/>
    </source>
</evidence>
<keyword evidence="3" id="KW-0678">Repressor</keyword>
<keyword evidence="11" id="KW-0969">Cilium</keyword>
<keyword evidence="14" id="KW-1185">Reference proteome</keyword>
<keyword evidence="6" id="KW-0804">Transcription</keyword>
<keyword evidence="11" id="KW-0966">Cell projection</keyword>
<comment type="caution">
    <text evidence="11">The sequence shown here is derived from an EMBL/GenBank/DDBJ whole genome shotgun (WGS) entry which is preliminary data.</text>
</comment>
<accession>A0A175VGE2</accession>
<evidence type="ECO:0000256" key="8">
    <source>
        <dbReference type="ARBA" id="ARBA00030117"/>
    </source>
</evidence>
<evidence type="ECO:0000256" key="7">
    <source>
        <dbReference type="ARBA" id="ARBA00024739"/>
    </source>
</evidence>
<protein>
    <recommendedName>
        <fullName evidence="2">Negative regulator of flagellin synthesis</fullName>
    </recommendedName>
    <alternativeName>
        <fullName evidence="8">Anti-sigma-28 factor</fullName>
    </alternativeName>
</protein>
<gene>
    <name evidence="12" type="primary">flgM</name>
    <name evidence="11" type="ORF">LCR_16855</name>
    <name evidence="12" type="ORF">V1482_11315</name>
</gene>
<evidence type="ECO:0000313" key="11">
    <source>
        <dbReference type="EMBL" id="KXU79786.1"/>
    </source>
</evidence>
<dbReference type="EMBL" id="JMGO02000006">
    <property type="protein sequence ID" value="KXU79786.1"/>
    <property type="molecule type" value="Genomic_DNA"/>
</dbReference>
<reference evidence="11 13" key="1">
    <citation type="submission" date="2016-02" db="EMBL/GenBank/DDBJ databases">
        <title>Draft genome sequence of Aeromonas trota strain 1999lcr isolated from cerebrospinal fluid (CSF).</title>
        <authorList>
            <person name="Dallagassa C.B."/>
            <person name="Prediger K.C."/>
            <person name="Weiss V.A."/>
            <person name="Assis F.E."/>
            <person name="Baura V."/>
            <person name="Cruz L.M."/>
            <person name="Souza E.M."/>
            <person name="Pedrosa F.O."/>
            <person name="Fadel-Picheth C.M."/>
        </authorList>
    </citation>
    <scope>NUCLEOTIDE SEQUENCE [LARGE SCALE GENOMIC DNA]</scope>
    <source>
        <strain evidence="11 13">1999lcr</strain>
    </source>
</reference>
<dbReference type="Proteomes" id="UP000078435">
    <property type="component" value="Unassembled WGS sequence"/>
</dbReference>
<keyword evidence="5" id="KW-0805">Transcription regulation</keyword>